<evidence type="ECO:0000313" key="13">
    <source>
        <dbReference type="Proteomes" id="UP000634668"/>
    </source>
</evidence>
<evidence type="ECO:0000256" key="5">
    <source>
        <dbReference type="ARBA" id="ARBA00022989"/>
    </source>
</evidence>
<evidence type="ECO:0000256" key="8">
    <source>
        <dbReference type="ARBA" id="ARBA00093630"/>
    </source>
</evidence>
<keyword evidence="5 10" id="KW-1133">Transmembrane helix</keyword>
<dbReference type="PANTHER" id="PTHR30414">
    <property type="entry name" value="MINICONDUCTANCE MECHANOSENSITIVE CHANNEL YBDG"/>
    <property type="match status" value="1"/>
</dbReference>
<evidence type="ECO:0000256" key="4">
    <source>
        <dbReference type="ARBA" id="ARBA00022692"/>
    </source>
</evidence>
<keyword evidence="3" id="KW-0997">Cell inner membrane</keyword>
<name>A0A918MG93_9FLAO</name>
<dbReference type="PANTHER" id="PTHR30414:SF0">
    <property type="entry name" value="MINICONDUCTANCE MECHANOSENSITIVE CHANNEL YBDG"/>
    <property type="match status" value="1"/>
</dbReference>
<keyword evidence="4 10" id="KW-0812">Transmembrane</keyword>
<dbReference type="Proteomes" id="UP000634668">
    <property type="component" value="Unassembled WGS sequence"/>
</dbReference>
<evidence type="ECO:0000256" key="6">
    <source>
        <dbReference type="ARBA" id="ARBA00023016"/>
    </source>
</evidence>
<evidence type="ECO:0000256" key="7">
    <source>
        <dbReference type="ARBA" id="ARBA00023136"/>
    </source>
</evidence>
<reference evidence="12" key="2">
    <citation type="submission" date="2020-09" db="EMBL/GenBank/DDBJ databases">
        <authorList>
            <person name="Sun Q."/>
            <person name="Kim S."/>
        </authorList>
    </citation>
    <scope>NUCLEOTIDE SEQUENCE</scope>
    <source>
        <strain evidence="12">KCTC 12113</strain>
    </source>
</reference>
<dbReference type="InterPro" id="IPR010920">
    <property type="entry name" value="LSM_dom_sf"/>
</dbReference>
<dbReference type="GO" id="GO:0008381">
    <property type="term" value="F:mechanosensitive monoatomic ion channel activity"/>
    <property type="evidence" value="ECO:0007669"/>
    <property type="project" value="InterPro"/>
</dbReference>
<accession>A0A918MG93</accession>
<evidence type="ECO:0000256" key="10">
    <source>
        <dbReference type="SAM" id="Phobius"/>
    </source>
</evidence>
<reference evidence="12" key="1">
    <citation type="journal article" date="2014" name="Int. J. Syst. Evol. Microbiol.">
        <title>Complete genome sequence of Corynebacterium casei LMG S-19264T (=DSM 44701T), isolated from a smear-ripened cheese.</title>
        <authorList>
            <consortium name="US DOE Joint Genome Institute (JGI-PGF)"/>
            <person name="Walter F."/>
            <person name="Albersmeier A."/>
            <person name="Kalinowski J."/>
            <person name="Ruckert C."/>
        </authorList>
    </citation>
    <scope>NUCLEOTIDE SEQUENCE</scope>
    <source>
        <strain evidence="12">KCTC 12113</strain>
    </source>
</reference>
<evidence type="ECO:0000256" key="9">
    <source>
        <dbReference type="ARBA" id="ARBA00093659"/>
    </source>
</evidence>
<evidence type="ECO:0000256" key="2">
    <source>
        <dbReference type="ARBA" id="ARBA00022475"/>
    </source>
</evidence>
<keyword evidence="13" id="KW-1185">Reference proteome</keyword>
<dbReference type="Gene3D" id="2.30.30.60">
    <property type="match status" value="1"/>
</dbReference>
<keyword evidence="7 10" id="KW-0472">Membrane</keyword>
<sequence>MVENFKDLVFKYLLKLGMSEQVAAYINLILLLAVLLFVAALLDFMIWKILRGFSVRLARQTKTNFDNYLVAHKVPRFLARVIPLMMLVEFVPLIFSDFPFWESFMQKLLRVSVVILTLIIVKSIFRSINDHIKTLPRFKDKPVDSYVQVFIIFAWLLGILTIFAIVTETTVWAYFTALGAASAVILLIFKDSILGFVASIQVSINDMVRIGDWITFQKYGADGDVTEITLATVKVQNFDKTITTIPTYALISDSFKNWRGMETSGGRRIKRSLAICQKSIRFLTEEDLKVLRKIQLIEPYIEQREKQIAEFNKKHQFNREIPINGRNMTNFGVFREYTTQYLKNHPGVNQKMTLMVRQLSPTPQGIPLEIYAFSSDKRWANYENVMSDIFDHLLAAIPYFDLKIFEYPTTFIASPNPEQEVVSK</sequence>
<feature type="domain" description="Mechanosensitive ion channel MscS" evidence="11">
    <location>
        <begin position="191"/>
        <end position="259"/>
    </location>
</feature>
<dbReference type="InterPro" id="IPR030192">
    <property type="entry name" value="YbdG"/>
</dbReference>
<dbReference type="InterPro" id="IPR023408">
    <property type="entry name" value="MscS_beta-dom_sf"/>
</dbReference>
<dbReference type="SUPFAM" id="SSF50182">
    <property type="entry name" value="Sm-like ribonucleoproteins"/>
    <property type="match status" value="1"/>
</dbReference>
<organism evidence="12 13">
    <name type="scientific">Arenibacter certesii</name>
    <dbReference type="NCBI Taxonomy" id="228955"/>
    <lineage>
        <taxon>Bacteria</taxon>
        <taxon>Pseudomonadati</taxon>
        <taxon>Bacteroidota</taxon>
        <taxon>Flavobacteriia</taxon>
        <taxon>Flavobacteriales</taxon>
        <taxon>Flavobacteriaceae</taxon>
        <taxon>Arenibacter</taxon>
    </lineage>
</organism>
<feature type="transmembrane region" description="Helical" evidence="10">
    <location>
        <begin position="22"/>
        <end position="47"/>
    </location>
</feature>
<dbReference type="EMBL" id="BMWP01000001">
    <property type="protein sequence ID" value="GGW22023.1"/>
    <property type="molecule type" value="Genomic_DNA"/>
</dbReference>
<evidence type="ECO:0000313" key="12">
    <source>
        <dbReference type="EMBL" id="GGW22023.1"/>
    </source>
</evidence>
<dbReference type="FunFam" id="2.30.30.60:FF:000002">
    <property type="entry name" value="Mechanosensitive ion channel family protein"/>
    <property type="match status" value="1"/>
</dbReference>
<feature type="transmembrane region" description="Helical" evidence="10">
    <location>
        <begin position="146"/>
        <end position="165"/>
    </location>
</feature>
<dbReference type="AlphaFoldDB" id="A0A918MG93"/>
<keyword evidence="2" id="KW-1003">Cell membrane</keyword>
<comment type="caution">
    <text evidence="12">The sequence shown here is derived from an EMBL/GenBank/DDBJ whole genome shotgun (WGS) entry which is preliminary data.</text>
</comment>
<feature type="transmembrane region" description="Helical" evidence="10">
    <location>
        <begin position="77"/>
        <end position="96"/>
    </location>
</feature>
<evidence type="ECO:0000256" key="1">
    <source>
        <dbReference type="ARBA" id="ARBA00004429"/>
    </source>
</evidence>
<dbReference type="GO" id="GO:0005886">
    <property type="term" value="C:plasma membrane"/>
    <property type="evidence" value="ECO:0007669"/>
    <property type="project" value="UniProtKB-SubCell"/>
</dbReference>
<protein>
    <recommendedName>
        <fullName evidence="8">Mechanosensing system component YbdG</fullName>
    </recommendedName>
    <alternativeName>
        <fullName evidence="9">Mechanosensitive channel homolog YbdG</fullName>
    </alternativeName>
</protein>
<dbReference type="Pfam" id="PF00924">
    <property type="entry name" value="MS_channel_2nd"/>
    <property type="match status" value="1"/>
</dbReference>
<feature type="transmembrane region" description="Helical" evidence="10">
    <location>
        <begin position="171"/>
        <end position="189"/>
    </location>
</feature>
<evidence type="ECO:0000259" key="11">
    <source>
        <dbReference type="Pfam" id="PF00924"/>
    </source>
</evidence>
<dbReference type="GO" id="GO:0071470">
    <property type="term" value="P:cellular response to osmotic stress"/>
    <property type="evidence" value="ECO:0007669"/>
    <property type="project" value="InterPro"/>
</dbReference>
<feature type="transmembrane region" description="Helical" evidence="10">
    <location>
        <begin position="108"/>
        <end position="125"/>
    </location>
</feature>
<gene>
    <name evidence="12" type="primary">mscS2</name>
    <name evidence="12" type="ORF">GCM10007383_01240</name>
</gene>
<evidence type="ECO:0000256" key="3">
    <source>
        <dbReference type="ARBA" id="ARBA00022519"/>
    </source>
</evidence>
<comment type="subcellular location">
    <subcellularLocation>
        <location evidence="1">Cell inner membrane</location>
        <topology evidence="1">Multi-pass membrane protein</topology>
    </subcellularLocation>
</comment>
<dbReference type="InterPro" id="IPR006685">
    <property type="entry name" value="MscS_channel_2nd"/>
</dbReference>
<keyword evidence="6" id="KW-0346">Stress response</keyword>
<proteinExistence type="predicted"/>